<protein>
    <submittedName>
        <fullName evidence="2">Uncharacterized protein</fullName>
    </submittedName>
</protein>
<dbReference type="OrthoDB" id="9776971at2"/>
<dbReference type="Proteomes" id="UP000316304">
    <property type="component" value="Unassembled WGS sequence"/>
</dbReference>
<organism evidence="2 3">
    <name type="scientific">Novipirellula galeiformis</name>
    <dbReference type="NCBI Taxonomy" id="2528004"/>
    <lineage>
        <taxon>Bacteria</taxon>
        <taxon>Pseudomonadati</taxon>
        <taxon>Planctomycetota</taxon>
        <taxon>Planctomycetia</taxon>
        <taxon>Pirellulales</taxon>
        <taxon>Pirellulaceae</taxon>
        <taxon>Novipirellula</taxon>
    </lineage>
</organism>
<keyword evidence="3" id="KW-1185">Reference proteome</keyword>
<reference evidence="2 3" key="1">
    <citation type="submission" date="2019-02" db="EMBL/GenBank/DDBJ databases">
        <title>Deep-cultivation of Planctomycetes and their phenomic and genomic characterization uncovers novel biology.</title>
        <authorList>
            <person name="Wiegand S."/>
            <person name="Jogler M."/>
            <person name="Boedeker C."/>
            <person name="Pinto D."/>
            <person name="Vollmers J."/>
            <person name="Rivas-Marin E."/>
            <person name="Kohn T."/>
            <person name="Peeters S.H."/>
            <person name="Heuer A."/>
            <person name="Rast P."/>
            <person name="Oberbeckmann S."/>
            <person name="Bunk B."/>
            <person name="Jeske O."/>
            <person name="Meyerdierks A."/>
            <person name="Storesund J.E."/>
            <person name="Kallscheuer N."/>
            <person name="Luecker S."/>
            <person name="Lage O.M."/>
            <person name="Pohl T."/>
            <person name="Merkel B.J."/>
            <person name="Hornburger P."/>
            <person name="Mueller R.-W."/>
            <person name="Bruemmer F."/>
            <person name="Labrenz M."/>
            <person name="Spormann A.M."/>
            <person name="Op Den Camp H."/>
            <person name="Overmann J."/>
            <person name="Amann R."/>
            <person name="Jetten M.S.M."/>
            <person name="Mascher T."/>
            <person name="Medema M.H."/>
            <person name="Devos D.P."/>
            <person name="Kaster A.-K."/>
            <person name="Ovreas L."/>
            <person name="Rohde M."/>
            <person name="Galperin M.Y."/>
            <person name="Jogler C."/>
        </authorList>
    </citation>
    <scope>NUCLEOTIDE SEQUENCE [LARGE SCALE GENOMIC DNA]</scope>
    <source>
        <strain evidence="2 3">Pla52o</strain>
    </source>
</reference>
<feature type="chain" id="PRO_5022838364" evidence="1">
    <location>
        <begin position="20"/>
        <end position="1126"/>
    </location>
</feature>
<dbReference type="AlphaFoldDB" id="A0A5C6BT83"/>
<dbReference type="RefSeq" id="WP_146597445.1">
    <property type="nucleotide sequence ID" value="NZ_SJPT01000016.1"/>
</dbReference>
<evidence type="ECO:0000313" key="2">
    <source>
        <dbReference type="EMBL" id="TWU15022.1"/>
    </source>
</evidence>
<evidence type="ECO:0000256" key="1">
    <source>
        <dbReference type="SAM" id="SignalP"/>
    </source>
</evidence>
<keyword evidence="1" id="KW-0732">Signal</keyword>
<sequence precursor="true">MRLMIALVLIGALGGGVSAASLAVQDDFPVNRKRDVPLSYGATFQVGAKTPLAITILAGDESSHTIQIETVSQRGSNPNKEYGSEYSIENSVLRFRGAVNLLYHVHPRIIRYTDEQIASRLKAWEKVAVASEREVHIEIRPVSDGLAVWLDGKYAGSIACSGGLKRVSFAGGDDALVKDREFFSTLENDRFLPLEYGRVANSDAMQNATGSLRPGGQLVAGIPMIVSDGAHSGDIAEAKQMRGSWALECDDYYSRTSFDGMPESQIVSVPQRFYHRAWVLFAVDPDPKKDPMLTVRLTRFAGKSRVGRGEAIADMDLNLPRNGQRPDDGIRQVGTVMLNEKDGSPEVPLYLAAVDIPLGEILDLLSQEGQDSATELKIGPYLDFEILGRCGAVGPQWDEQHKPTGAPSAANIFGVTLEKAPAELRLTPREVGNIFHNDETPEMDVSVMAYRTGTYQLQWTVTDIDGTQVQRGDYPFSLKAGETAKHTISLQQNEVGHYDIEMTLKDEQQHPFFSHAAAFALLPHDTREAGLDSPYSVWWFGGSHLTTRDIAQAGPLHLKAGLRRTVSRNYSEAEMAAYKMTVTSLGWAFRTADLDDFEAATKRVYTQTTDLLARYPSCNNALIFHESHANILPEELIGNEPNFTTEQREDAERKVKLANRVGAFYREQFPDVKLVVGNSGGSAKLMADLLRFGFDPQYADFVGIESPGQSFMPEAISEHNLQSAWLAREVVRQRGQEIPITGCPEFTYRADRLIGARRQAEHYVRDILISHAYGFKHIGPGTLEDAGGSYYNSLWGGAGIVRRAPLLYPKPSYVAIATATRVLDKATRTRIIPTGSLSVYAVEFKRDRQQPDLVYGTWAPRGSAGLEFAFDEATEAEVVDLYGRSRRVATGADHTLTIETGPAATYVIVGKPVQSISIASRDFSAEDPPATFKPAETMADVNAWELISDDRLVNNFRKPGNFEMRGVNDSERGPCIELELKPNTSLSPLVSEYTVMRLREPAPLIGEPHSIGVWVKGNSNWGKVFFEVSDADDQRWHCDGGYNDWPADLAVNFDGWRFLQFFIDEDRSAMYSSPGRQWKSSGHGTQPKYPLRVTALYVTMHRQALDPVEMRDVVPVLRFQNIGAYE</sequence>
<gene>
    <name evidence="2" type="ORF">Pla52o_55590</name>
</gene>
<evidence type="ECO:0000313" key="3">
    <source>
        <dbReference type="Proteomes" id="UP000316304"/>
    </source>
</evidence>
<proteinExistence type="predicted"/>
<comment type="caution">
    <text evidence="2">The sequence shown here is derived from an EMBL/GenBank/DDBJ whole genome shotgun (WGS) entry which is preliminary data.</text>
</comment>
<feature type="signal peptide" evidence="1">
    <location>
        <begin position="1"/>
        <end position="19"/>
    </location>
</feature>
<dbReference type="EMBL" id="SJPT01000016">
    <property type="protein sequence ID" value="TWU15022.1"/>
    <property type="molecule type" value="Genomic_DNA"/>
</dbReference>
<name>A0A5C6BT83_9BACT</name>
<accession>A0A5C6BT83</accession>